<sequence length="662" mass="72505">MSKPIRLTAIALALPFALSFALPSLAASDLGTVVITATRFPEPASDAFTNVSVITQSEIEHSPARSIPDLLKTIAGVDVRPLYGSMGIDAVVDIRGSGEAAGSNTLILVDGQRLNPVDMGSIKWETIPLAAIKQIEIIRGSASVLYGDRASAGVINIITDKSDKARASVRAEHGSFGYSAIDASTAGGKNGWYGSLYAHDAKTDGYRANSDAEQTSAGGRVSRHFAGGETFLDFSDYHERYGLPSALSLAQYQADPRQTTTPNYRTDDHGYRVRPGGTFKLGADLSVEIDGSYSDNRLNAQNADWLYRHNAKVTAQSLSPRLKWTRALAGAASSETTAGLDLYDGRAIGDDLDFVTGARLNRQTGQQQEQGLYIQNVSQWKNGIDTTIGLRRQHFKQRVSDEGANLQAQSSDDLTAWDLGAGYRFAGDWRAYRVYLKAARNFRLPNTDELFAYDPVTYQAIFNGALLPQTGHLIEGGLSWTAGRFMQQFTLFQQDNHNEIGYIADNGRNANLDPTRRRGAEWEGRWRLDRAWTLRGGLSAIQARFTEGPYSGKTIPLVPHHKETLGIQWDGERAGVHDLALVRVGSRTIGDDFANTYNKLGGYTTLDYQAQWNIKPYSVIFRAANLTDRKYAATGYSSAYNPGTYYPADPRSLSIALKADFF</sequence>
<keyword evidence="4" id="KW-0798">TonB box</keyword>
<keyword evidence="5" id="KW-0472">Membrane</keyword>
<dbReference type="InterPro" id="IPR012910">
    <property type="entry name" value="Plug_dom"/>
</dbReference>
<dbReference type="PANTHER" id="PTHR30069:SF27">
    <property type="entry name" value="BLL4766 PROTEIN"/>
    <property type="match status" value="1"/>
</dbReference>
<feature type="domain" description="TonB-dependent receptor-like beta-barrel" evidence="7">
    <location>
        <begin position="227"/>
        <end position="626"/>
    </location>
</feature>
<evidence type="ECO:0000256" key="5">
    <source>
        <dbReference type="ARBA" id="ARBA00023136"/>
    </source>
</evidence>
<dbReference type="AlphaFoldDB" id="A0A1J5RTI1"/>
<evidence type="ECO:0000256" key="6">
    <source>
        <dbReference type="ARBA" id="ARBA00023237"/>
    </source>
</evidence>
<dbReference type="SUPFAM" id="SSF56935">
    <property type="entry name" value="Porins"/>
    <property type="match status" value="1"/>
</dbReference>
<proteinExistence type="predicted"/>
<dbReference type="GO" id="GO:0009279">
    <property type="term" value="C:cell outer membrane"/>
    <property type="evidence" value="ECO:0007669"/>
    <property type="project" value="UniProtKB-SubCell"/>
</dbReference>
<evidence type="ECO:0000256" key="4">
    <source>
        <dbReference type="ARBA" id="ARBA00023077"/>
    </source>
</evidence>
<evidence type="ECO:0000313" key="9">
    <source>
        <dbReference type="EMBL" id="OIQ99001.1"/>
    </source>
</evidence>
<name>A0A1J5RTI1_9ZZZZ</name>
<dbReference type="GO" id="GO:0044718">
    <property type="term" value="P:siderophore transmembrane transport"/>
    <property type="evidence" value="ECO:0007669"/>
    <property type="project" value="TreeGrafter"/>
</dbReference>
<dbReference type="CDD" id="cd01347">
    <property type="entry name" value="ligand_gated_channel"/>
    <property type="match status" value="1"/>
</dbReference>
<evidence type="ECO:0000256" key="2">
    <source>
        <dbReference type="ARBA" id="ARBA00022448"/>
    </source>
</evidence>
<dbReference type="InterPro" id="IPR039426">
    <property type="entry name" value="TonB-dep_rcpt-like"/>
</dbReference>
<keyword evidence="3" id="KW-0812">Transmembrane</keyword>
<dbReference type="PROSITE" id="PS52016">
    <property type="entry name" value="TONB_DEPENDENT_REC_3"/>
    <property type="match status" value="1"/>
</dbReference>
<accession>A0A1J5RTI1</accession>
<dbReference type="Pfam" id="PF00593">
    <property type="entry name" value="TonB_dep_Rec_b-barrel"/>
    <property type="match status" value="1"/>
</dbReference>
<dbReference type="InterPro" id="IPR036942">
    <property type="entry name" value="Beta-barrel_TonB_sf"/>
</dbReference>
<dbReference type="GO" id="GO:0015344">
    <property type="term" value="F:siderophore uptake transmembrane transporter activity"/>
    <property type="evidence" value="ECO:0007669"/>
    <property type="project" value="TreeGrafter"/>
</dbReference>
<protein>
    <submittedName>
        <fullName evidence="9">Vitamin B12 transporter BtuB</fullName>
    </submittedName>
</protein>
<dbReference type="InterPro" id="IPR037066">
    <property type="entry name" value="Plug_dom_sf"/>
</dbReference>
<evidence type="ECO:0000256" key="3">
    <source>
        <dbReference type="ARBA" id="ARBA00022692"/>
    </source>
</evidence>
<comment type="caution">
    <text evidence="9">The sequence shown here is derived from an EMBL/GenBank/DDBJ whole genome shotgun (WGS) entry which is preliminary data.</text>
</comment>
<keyword evidence="2" id="KW-0813">Transport</keyword>
<reference evidence="9" key="1">
    <citation type="submission" date="2016-10" db="EMBL/GenBank/DDBJ databases">
        <title>Sequence of Gallionella enrichment culture.</title>
        <authorList>
            <person name="Poehlein A."/>
            <person name="Muehling M."/>
            <person name="Daniel R."/>
        </authorList>
    </citation>
    <scope>NUCLEOTIDE SEQUENCE</scope>
</reference>
<keyword evidence="6" id="KW-0998">Cell outer membrane</keyword>
<dbReference type="Pfam" id="PF07715">
    <property type="entry name" value="Plug"/>
    <property type="match status" value="1"/>
</dbReference>
<organism evidence="9">
    <name type="scientific">mine drainage metagenome</name>
    <dbReference type="NCBI Taxonomy" id="410659"/>
    <lineage>
        <taxon>unclassified sequences</taxon>
        <taxon>metagenomes</taxon>
        <taxon>ecological metagenomes</taxon>
    </lineage>
</organism>
<gene>
    <name evidence="9" type="primary">btuB_16</name>
    <name evidence="9" type="ORF">GALL_189130</name>
</gene>
<evidence type="ECO:0000259" key="7">
    <source>
        <dbReference type="Pfam" id="PF00593"/>
    </source>
</evidence>
<comment type="subcellular location">
    <subcellularLocation>
        <location evidence="1">Cell outer membrane</location>
        <topology evidence="1">Multi-pass membrane protein</topology>
    </subcellularLocation>
</comment>
<feature type="domain" description="TonB-dependent receptor plug" evidence="8">
    <location>
        <begin position="45"/>
        <end position="154"/>
    </location>
</feature>
<dbReference type="Gene3D" id="2.170.130.10">
    <property type="entry name" value="TonB-dependent receptor, plug domain"/>
    <property type="match status" value="1"/>
</dbReference>
<dbReference type="InterPro" id="IPR000531">
    <property type="entry name" value="Beta-barrel_TonB"/>
</dbReference>
<evidence type="ECO:0000256" key="1">
    <source>
        <dbReference type="ARBA" id="ARBA00004571"/>
    </source>
</evidence>
<dbReference type="EMBL" id="MLJW01000111">
    <property type="protein sequence ID" value="OIQ99001.1"/>
    <property type="molecule type" value="Genomic_DNA"/>
</dbReference>
<dbReference type="Gene3D" id="2.40.170.20">
    <property type="entry name" value="TonB-dependent receptor, beta-barrel domain"/>
    <property type="match status" value="1"/>
</dbReference>
<evidence type="ECO:0000259" key="8">
    <source>
        <dbReference type="Pfam" id="PF07715"/>
    </source>
</evidence>
<dbReference type="PANTHER" id="PTHR30069">
    <property type="entry name" value="TONB-DEPENDENT OUTER MEMBRANE RECEPTOR"/>
    <property type="match status" value="1"/>
</dbReference>